<evidence type="ECO:0000256" key="4">
    <source>
        <dbReference type="ARBA" id="ARBA00022825"/>
    </source>
</evidence>
<protein>
    <submittedName>
        <fullName evidence="8">Carboxy-terminal-processing protease (C-terminal-processing protease)</fullName>
    </submittedName>
</protein>
<feature type="signal peptide" evidence="5">
    <location>
        <begin position="1"/>
        <end position="28"/>
    </location>
</feature>
<dbReference type="PROSITE" id="PS50106">
    <property type="entry name" value="PDZ"/>
    <property type="match status" value="1"/>
</dbReference>
<dbReference type="GO" id="GO:0008236">
    <property type="term" value="F:serine-type peptidase activity"/>
    <property type="evidence" value="ECO:0007669"/>
    <property type="project" value="UniProtKB-KW"/>
</dbReference>
<dbReference type="SMART" id="SM00228">
    <property type="entry name" value="PDZ"/>
    <property type="match status" value="1"/>
</dbReference>
<evidence type="ECO:0000256" key="1">
    <source>
        <dbReference type="ARBA" id="ARBA00009179"/>
    </source>
</evidence>
<dbReference type="SUPFAM" id="SSF52096">
    <property type="entry name" value="ClpP/crotonase"/>
    <property type="match status" value="1"/>
</dbReference>
<dbReference type="PANTHER" id="PTHR32060">
    <property type="entry name" value="TAIL-SPECIFIC PROTEASE"/>
    <property type="match status" value="1"/>
</dbReference>
<dbReference type="InterPro" id="IPR036034">
    <property type="entry name" value="PDZ_sf"/>
</dbReference>
<evidence type="ECO:0000256" key="2">
    <source>
        <dbReference type="ARBA" id="ARBA00022670"/>
    </source>
</evidence>
<dbReference type="CDD" id="cd06782">
    <property type="entry name" value="cpPDZ_CPP-like"/>
    <property type="match status" value="1"/>
</dbReference>
<dbReference type="GO" id="GO:0006508">
    <property type="term" value="P:proteolysis"/>
    <property type="evidence" value="ECO:0007669"/>
    <property type="project" value="UniProtKB-KW"/>
</dbReference>
<dbReference type="AlphaFoldDB" id="A0A9P1FDQ9"/>
<dbReference type="PANTHER" id="PTHR32060:SF30">
    <property type="entry name" value="CARBOXY-TERMINAL PROCESSING PROTEASE CTPA"/>
    <property type="match status" value="1"/>
</dbReference>
<comment type="caution">
    <text evidence="7">The sequence shown here is derived from an EMBL/GenBank/DDBJ whole genome shotgun (WGS) entry which is preliminary data.</text>
</comment>
<organism evidence="7">
    <name type="scientific">Cladocopium goreaui</name>
    <dbReference type="NCBI Taxonomy" id="2562237"/>
    <lineage>
        <taxon>Eukaryota</taxon>
        <taxon>Sar</taxon>
        <taxon>Alveolata</taxon>
        <taxon>Dinophyceae</taxon>
        <taxon>Suessiales</taxon>
        <taxon>Symbiodiniaceae</taxon>
        <taxon>Cladocopium</taxon>
    </lineage>
</organism>
<dbReference type="Gene3D" id="3.30.750.44">
    <property type="match status" value="1"/>
</dbReference>
<evidence type="ECO:0000256" key="5">
    <source>
        <dbReference type="SAM" id="SignalP"/>
    </source>
</evidence>
<dbReference type="NCBIfam" id="TIGR00225">
    <property type="entry name" value="prc"/>
    <property type="match status" value="1"/>
</dbReference>
<keyword evidence="9" id="KW-1185">Reference proteome</keyword>
<dbReference type="SMART" id="SM00245">
    <property type="entry name" value="TSPc"/>
    <property type="match status" value="1"/>
</dbReference>
<reference evidence="8 9" key="2">
    <citation type="submission" date="2024-05" db="EMBL/GenBank/DDBJ databases">
        <authorList>
            <person name="Chen Y."/>
            <person name="Shah S."/>
            <person name="Dougan E. K."/>
            <person name="Thang M."/>
            <person name="Chan C."/>
        </authorList>
    </citation>
    <scope>NUCLEOTIDE SEQUENCE [LARGE SCALE GENOMIC DNA]</scope>
</reference>
<dbReference type="SUPFAM" id="SSF50156">
    <property type="entry name" value="PDZ domain-like"/>
    <property type="match status" value="1"/>
</dbReference>
<keyword evidence="3" id="KW-0378">Hydrolase</keyword>
<dbReference type="InterPro" id="IPR005151">
    <property type="entry name" value="Tail-specific_protease"/>
</dbReference>
<dbReference type="EMBL" id="CAMXCT030000001">
    <property type="protein sequence ID" value="CAL4759528.1"/>
    <property type="molecule type" value="Genomic_DNA"/>
</dbReference>
<dbReference type="Gene3D" id="2.30.42.10">
    <property type="match status" value="1"/>
</dbReference>
<dbReference type="InterPro" id="IPR029045">
    <property type="entry name" value="ClpP/crotonase-like_dom_sf"/>
</dbReference>
<dbReference type="InterPro" id="IPR001478">
    <property type="entry name" value="PDZ"/>
</dbReference>
<dbReference type="EMBL" id="CAMXCT020000001">
    <property type="protein sequence ID" value="CAL1125591.1"/>
    <property type="molecule type" value="Genomic_DNA"/>
</dbReference>
<keyword evidence="2 8" id="KW-0645">Protease</keyword>
<sequence>MQLRVLSRLSVLLNCVLLFALVASPAVGQVRIVTPEQPTTNESGQSLDSILSHGTQLEREHRWGDALTHYEQAVRDFPNQTDLRQRFELAKLHYDLGRRYSDRSFRTGVDYMSQDDALDVYGEVLMKIQTHYVHRPNWKRLVEWGTSSLEVALTDPDFQARFLPNHTVESIDGYRAKLRAWVRQQSIETRQAARDSVAAIGRMTFNELGVPASATVMEYTCGATNSLDDYSAYLTSDQLRDVYSQIDGNFVGLGVELKSSDGSLLIVNTITGSPAERSGISAGDRIIAVDGRSTQELSTDAAASLLQGEEGSLVELTVLSTNDQQRTVSVRRSHVEVPSIDDVHMLPGENGIGYLKMTCFQKTTTRDLDKALWDLSRQGMKCLVMDLRGNPGGLLTCSVEISDRFVESGTIVSTRGRNPHEDFNYSAHRSGTWDIPLIVLIDGDSASASEIFAGAIREHRRGTIIGTRSYGKGSVQGIFPLAPTRGLPGSGLRLTTAKFYSPSGHAYSKVGVEPDVVVHRTARPTGDQFVASTSEAEDPFISAAITVARQSVAPPLRTMSSGPATIELDDDAMPEVNPDSSTSRHWSFATGGQLAGMSLARESRHTLAWDDEGVLYLLDPDGRLIVHVQSPEALAGAAISGDGMVIVALSAGGKLSWLDTSLDVRRSDKIRYEPLDVTLDSRGWYAAVSAKNSQAAVLDCYGRHIGTIRSAQSLEQIVFLAEQPELMAVSAQGLLARYDLRGQPVWRKSLATRVGSLGVDDSGDLAVIAAFAHGLIRFGRRGKPLGSLHPEGTPQRVSLSANGQLMLVGSLSQQISLLDPDGDVLWQKSTDHPIVDIALDALGRCAWCGVEDGTIVCFDLPRNLNPEPTNPSRDPAATIWLPARRYPYFAPKAGNLGDLLAIRYD</sequence>
<dbReference type="OrthoDB" id="43580at2759"/>
<evidence type="ECO:0000259" key="6">
    <source>
        <dbReference type="PROSITE" id="PS50106"/>
    </source>
</evidence>
<accession>A0A9P1FDQ9</accession>
<feature type="domain" description="PDZ" evidence="6">
    <location>
        <begin position="239"/>
        <end position="307"/>
    </location>
</feature>
<dbReference type="Proteomes" id="UP001152797">
    <property type="component" value="Unassembled WGS sequence"/>
</dbReference>
<dbReference type="CDD" id="cd07560">
    <property type="entry name" value="Peptidase_S41_CPP"/>
    <property type="match status" value="1"/>
</dbReference>
<dbReference type="GO" id="GO:0004175">
    <property type="term" value="F:endopeptidase activity"/>
    <property type="evidence" value="ECO:0007669"/>
    <property type="project" value="TreeGrafter"/>
</dbReference>
<dbReference type="Pfam" id="PF03572">
    <property type="entry name" value="Peptidase_S41"/>
    <property type="match status" value="1"/>
</dbReference>
<dbReference type="Gene3D" id="3.90.226.10">
    <property type="entry name" value="2-enoyl-CoA Hydratase, Chain A, domain 1"/>
    <property type="match status" value="1"/>
</dbReference>
<feature type="chain" id="PRO_5043272008" evidence="5">
    <location>
        <begin position="29"/>
        <end position="905"/>
    </location>
</feature>
<evidence type="ECO:0000256" key="3">
    <source>
        <dbReference type="ARBA" id="ARBA00022801"/>
    </source>
</evidence>
<dbReference type="InterPro" id="IPR041489">
    <property type="entry name" value="PDZ_6"/>
</dbReference>
<gene>
    <name evidence="7" type="ORF">C1SCF055_LOCUS806</name>
</gene>
<evidence type="ECO:0000313" key="8">
    <source>
        <dbReference type="EMBL" id="CAL4759528.1"/>
    </source>
</evidence>
<keyword evidence="4" id="KW-0720">Serine protease</keyword>
<reference evidence="7" key="1">
    <citation type="submission" date="2022-10" db="EMBL/GenBank/DDBJ databases">
        <authorList>
            <person name="Chen Y."/>
            <person name="Dougan E. K."/>
            <person name="Chan C."/>
            <person name="Rhodes N."/>
            <person name="Thang M."/>
        </authorList>
    </citation>
    <scope>NUCLEOTIDE SEQUENCE</scope>
</reference>
<dbReference type="FunFam" id="2.30.42.10:FF:000063">
    <property type="entry name" value="Peptidase, S41 family"/>
    <property type="match status" value="1"/>
</dbReference>
<dbReference type="InterPro" id="IPR004447">
    <property type="entry name" value="Peptidase_S41A"/>
</dbReference>
<dbReference type="GO" id="GO:0007165">
    <property type="term" value="P:signal transduction"/>
    <property type="evidence" value="ECO:0007669"/>
    <property type="project" value="TreeGrafter"/>
</dbReference>
<evidence type="ECO:0000313" key="7">
    <source>
        <dbReference type="EMBL" id="CAI3972216.1"/>
    </source>
</evidence>
<comment type="similarity">
    <text evidence="1">Belongs to the peptidase S41A family.</text>
</comment>
<dbReference type="InterPro" id="IPR015943">
    <property type="entry name" value="WD40/YVTN_repeat-like_dom_sf"/>
</dbReference>
<dbReference type="SUPFAM" id="SSF50998">
    <property type="entry name" value="Quinoprotein alcohol dehydrogenase-like"/>
    <property type="match status" value="1"/>
</dbReference>
<evidence type="ECO:0000313" key="9">
    <source>
        <dbReference type="Proteomes" id="UP001152797"/>
    </source>
</evidence>
<proteinExistence type="inferred from homology"/>
<dbReference type="Gene3D" id="2.130.10.10">
    <property type="entry name" value="YVTN repeat-like/Quinoprotein amine dehydrogenase"/>
    <property type="match status" value="1"/>
</dbReference>
<dbReference type="InterPro" id="IPR011047">
    <property type="entry name" value="Quinoprotein_ADH-like_sf"/>
</dbReference>
<name>A0A9P1FDQ9_9DINO</name>
<keyword evidence="5" id="KW-0732">Signal</keyword>
<dbReference type="Pfam" id="PF17820">
    <property type="entry name" value="PDZ_6"/>
    <property type="match status" value="1"/>
</dbReference>
<dbReference type="EMBL" id="CAMXCT010000001">
    <property type="protein sequence ID" value="CAI3972216.1"/>
    <property type="molecule type" value="Genomic_DNA"/>
</dbReference>